<reference evidence="4" key="1">
    <citation type="submission" date="2022-10" db="EMBL/GenBank/DDBJ databases">
        <title>Tapping the CABI collections for fungal endophytes: first genome assemblies for Collariella, Neodidymelliopsis, Ascochyta clinopodiicola, Didymella pomorum, Didymosphaeria variabile, Neocosmospora piperis and Neocucurbitaria cava.</title>
        <authorList>
            <person name="Hill R."/>
        </authorList>
    </citation>
    <scope>NUCLEOTIDE SEQUENCE</scope>
    <source>
        <strain evidence="4">IMI 356815</strain>
    </source>
</reference>
<evidence type="ECO:0000313" key="4">
    <source>
        <dbReference type="EMBL" id="KAJ4356300.1"/>
    </source>
</evidence>
<dbReference type="OrthoDB" id="272271at2759"/>
<keyword evidence="5" id="KW-1185">Reference proteome</keyword>
<evidence type="ECO:0000259" key="3">
    <source>
        <dbReference type="Pfam" id="PF02668"/>
    </source>
</evidence>
<dbReference type="GeneID" id="80907861"/>
<evidence type="ECO:0000256" key="1">
    <source>
        <dbReference type="ARBA" id="ARBA00023002"/>
    </source>
</evidence>
<evidence type="ECO:0000313" key="5">
    <source>
        <dbReference type="Proteomes" id="UP001140513"/>
    </source>
</evidence>
<sequence length="353" mass="39497">MVWKNSELNPTEYVVNLGAAEVSEVRSAVISIKLQNLQSEQISKKNFPLSENLSRRLAAVSKEVHDGLGVAVIRGLHAARFNDEEAVIAFVGICAHTCPLRATDSYANQTLSHVLDATFRKVPHWAKDIGLAGSKITTKMDFHSDRFSGDVLAMHVRDDGGAGNGGEQHVASFWSIYNELLEKDPAVLETMAEAQWPFELKQKDAASYLELGPTLFFSKGKPMCQLVKAPLLGGPYIPRDPGMPDLSKEQMHAIHAVEEAARKVCAQLDRQQGDIQLINNLSVMHARAAYGKREGPSTRHLLRMFLRDPENAWDKPKSWKRNFDDPFTPDRRQEIPVHDFDPWRKISGRESHG</sequence>
<dbReference type="AlphaFoldDB" id="A0A9W8XSA0"/>
<proteinExistence type="predicted"/>
<feature type="domain" description="TauD/TfdA-like" evidence="3">
    <location>
        <begin position="42"/>
        <end position="304"/>
    </location>
</feature>
<dbReference type="Gene3D" id="3.60.130.10">
    <property type="entry name" value="Clavaminate synthase-like"/>
    <property type="match status" value="1"/>
</dbReference>
<feature type="region of interest" description="Disordered" evidence="2">
    <location>
        <begin position="316"/>
        <end position="353"/>
    </location>
</feature>
<organism evidence="4 5">
    <name type="scientific">Didymosphaeria variabile</name>
    <dbReference type="NCBI Taxonomy" id="1932322"/>
    <lineage>
        <taxon>Eukaryota</taxon>
        <taxon>Fungi</taxon>
        <taxon>Dikarya</taxon>
        <taxon>Ascomycota</taxon>
        <taxon>Pezizomycotina</taxon>
        <taxon>Dothideomycetes</taxon>
        <taxon>Pleosporomycetidae</taxon>
        <taxon>Pleosporales</taxon>
        <taxon>Massarineae</taxon>
        <taxon>Didymosphaeriaceae</taxon>
        <taxon>Didymosphaeria</taxon>
    </lineage>
</organism>
<dbReference type="GO" id="GO:0016491">
    <property type="term" value="F:oxidoreductase activity"/>
    <property type="evidence" value="ECO:0007669"/>
    <property type="project" value="UniProtKB-KW"/>
</dbReference>
<dbReference type="Pfam" id="PF02668">
    <property type="entry name" value="TauD"/>
    <property type="match status" value="1"/>
</dbReference>
<dbReference type="PANTHER" id="PTHR10696:SF54">
    <property type="entry name" value="FAMILY OXIDOREDUCTASE, PUTATIVE (AFU_ORTHOLOGUE AFUA_4G13850)-RELATED"/>
    <property type="match status" value="1"/>
</dbReference>
<protein>
    <recommendedName>
        <fullName evidence="3">TauD/TfdA-like domain-containing protein</fullName>
    </recommendedName>
</protein>
<dbReference type="RefSeq" id="XP_056073426.1">
    <property type="nucleotide sequence ID" value="XM_056213118.1"/>
</dbReference>
<dbReference type="Proteomes" id="UP001140513">
    <property type="component" value="Unassembled WGS sequence"/>
</dbReference>
<accession>A0A9W8XSA0</accession>
<name>A0A9W8XSA0_9PLEO</name>
<comment type="caution">
    <text evidence="4">The sequence shown here is derived from an EMBL/GenBank/DDBJ whole genome shotgun (WGS) entry which is preliminary data.</text>
</comment>
<keyword evidence="1" id="KW-0560">Oxidoreductase</keyword>
<evidence type="ECO:0000256" key="2">
    <source>
        <dbReference type="SAM" id="MobiDB-lite"/>
    </source>
</evidence>
<dbReference type="InterPro" id="IPR003819">
    <property type="entry name" value="TauD/TfdA-like"/>
</dbReference>
<dbReference type="SUPFAM" id="SSF51197">
    <property type="entry name" value="Clavaminate synthase-like"/>
    <property type="match status" value="1"/>
</dbReference>
<gene>
    <name evidence="4" type="ORF">N0V89_004331</name>
</gene>
<dbReference type="PANTHER" id="PTHR10696">
    <property type="entry name" value="GAMMA-BUTYROBETAINE HYDROXYLASE-RELATED"/>
    <property type="match status" value="1"/>
</dbReference>
<dbReference type="EMBL" id="JAPEUX010000003">
    <property type="protein sequence ID" value="KAJ4356300.1"/>
    <property type="molecule type" value="Genomic_DNA"/>
</dbReference>
<dbReference type="InterPro" id="IPR042098">
    <property type="entry name" value="TauD-like_sf"/>
</dbReference>
<dbReference type="InterPro" id="IPR050411">
    <property type="entry name" value="AlphaKG_dependent_hydroxylases"/>
</dbReference>